<name>A0A131XTJ2_IXORI</name>
<sequence>MERVLRDLTQHTAARGVVITLGSLKNASYLLAVEFLHCSRLKEDTLRLLLESELMDKAWMRDLMCETLTLHSALQQTFEDDDNAKQDYLTRWHLERLSKMDMETLASHLRKSSHSSTALLLSAAACDAAEFRKTSNAVCDWLVARASETSAQYDATLASAVWSQESGLLSKLASKNPAFLALLLEELERQSRGMQANLGHDKSSSWVPQRCRENSWDWDRAVDIWRAINSTPTAAVKSAVSLFLKKVSVRPGCSFWDDLLSSC</sequence>
<dbReference type="AlphaFoldDB" id="A0A131XTJ2"/>
<reference evidence="1" key="1">
    <citation type="submission" date="2016-02" db="EMBL/GenBank/DDBJ databases">
        <title>RNAseq analyses of the midgut from blood- or serum-fed Ixodes ricinus ticks.</title>
        <authorList>
            <person name="Perner J."/>
            <person name="Provaznik J."/>
            <person name="Schrenkova J."/>
            <person name="Urbanova V."/>
            <person name="Ribeiro J.M."/>
            <person name="Kopacek P."/>
        </authorList>
    </citation>
    <scope>NUCLEOTIDE SEQUENCE</scope>
    <source>
        <tissue evidence="1">Gut</tissue>
    </source>
</reference>
<proteinExistence type="evidence at transcript level"/>
<evidence type="ECO:0000313" key="1">
    <source>
        <dbReference type="EMBL" id="JAP70633.1"/>
    </source>
</evidence>
<protein>
    <submittedName>
        <fullName evidence="1">Uncharacterized protein</fullName>
    </submittedName>
</protein>
<dbReference type="EMBL" id="GEFM01005163">
    <property type="protein sequence ID" value="JAP70633.1"/>
    <property type="molecule type" value="mRNA"/>
</dbReference>
<organism evidence="1">
    <name type="scientific">Ixodes ricinus</name>
    <name type="common">Common tick</name>
    <name type="synonym">Acarus ricinus</name>
    <dbReference type="NCBI Taxonomy" id="34613"/>
    <lineage>
        <taxon>Eukaryota</taxon>
        <taxon>Metazoa</taxon>
        <taxon>Ecdysozoa</taxon>
        <taxon>Arthropoda</taxon>
        <taxon>Chelicerata</taxon>
        <taxon>Arachnida</taxon>
        <taxon>Acari</taxon>
        <taxon>Parasitiformes</taxon>
        <taxon>Ixodida</taxon>
        <taxon>Ixodoidea</taxon>
        <taxon>Ixodidae</taxon>
        <taxon>Ixodinae</taxon>
        <taxon>Ixodes</taxon>
    </lineage>
</organism>
<accession>A0A131XTJ2</accession>